<dbReference type="GO" id="GO:0010468">
    <property type="term" value="P:regulation of gene expression"/>
    <property type="evidence" value="ECO:0007669"/>
    <property type="project" value="TreeGrafter"/>
</dbReference>
<comment type="similarity">
    <text evidence="2">Belongs to the krueppel C2H2-type zinc-finger protein family.</text>
</comment>
<evidence type="ECO:0000256" key="6">
    <source>
        <dbReference type="ARBA" id="ARBA00022833"/>
    </source>
</evidence>
<keyword evidence="10 12" id="KW-0539">Nucleus</keyword>
<dbReference type="Gene3D" id="1.10.4020.10">
    <property type="entry name" value="DNA breaking-rejoining enzymes"/>
    <property type="match status" value="1"/>
</dbReference>
<evidence type="ECO:0000256" key="4">
    <source>
        <dbReference type="ARBA" id="ARBA00022737"/>
    </source>
</evidence>
<evidence type="ECO:0000259" key="14">
    <source>
        <dbReference type="PROSITE" id="PS50157"/>
    </source>
</evidence>
<feature type="domain" description="C2H2-type" evidence="14">
    <location>
        <begin position="228"/>
        <end position="255"/>
    </location>
</feature>
<keyword evidence="6" id="KW-0862">Zinc</keyword>
<evidence type="ECO:0000256" key="10">
    <source>
        <dbReference type="ARBA" id="ARBA00023242"/>
    </source>
</evidence>
<dbReference type="GO" id="GO:0031981">
    <property type="term" value="C:nuclear lumen"/>
    <property type="evidence" value="ECO:0007669"/>
    <property type="project" value="UniProtKB-ARBA"/>
</dbReference>
<organism evidence="16 17">
    <name type="scientific">Muntiacus reevesi</name>
    <name type="common">Reeves' muntjac</name>
    <name type="synonym">Cervus reevesi</name>
    <dbReference type="NCBI Taxonomy" id="9886"/>
    <lineage>
        <taxon>Eukaryota</taxon>
        <taxon>Metazoa</taxon>
        <taxon>Chordata</taxon>
        <taxon>Craniata</taxon>
        <taxon>Vertebrata</taxon>
        <taxon>Euteleostomi</taxon>
        <taxon>Mammalia</taxon>
        <taxon>Eutheria</taxon>
        <taxon>Laurasiatheria</taxon>
        <taxon>Artiodactyla</taxon>
        <taxon>Ruminantia</taxon>
        <taxon>Pecora</taxon>
        <taxon>Cervidae</taxon>
        <taxon>Muntiacinae</taxon>
        <taxon>Muntiacus</taxon>
    </lineage>
</organism>
<keyword evidence="4" id="KW-0677">Repeat</keyword>
<reference evidence="16 17" key="1">
    <citation type="submission" date="2019-06" db="EMBL/GenBank/DDBJ databases">
        <title>Discovery of a novel chromosome fission-fusion reversal in muntjac.</title>
        <authorList>
            <person name="Mudd A.B."/>
            <person name="Bredeson J.V."/>
            <person name="Baum R."/>
            <person name="Hockemeyer D."/>
            <person name="Rokhsar D.S."/>
        </authorList>
    </citation>
    <scope>NUCLEOTIDE SEQUENCE [LARGE SCALE GENOMIC DNA]</scope>
    <source>
        <strain evidence="16">UCam_UCB_Mr</strain>
        <tissue evidence="16">Fibroblast cell line</tissue>
    </source>
</reference>
<dbReference type="SMART" id="SM00355">
    <property type="entry name" value="ZnF_C2H2"/>
    <property type="match status" value="7"/>
</dbReference>
<accession>A0A5N3X7B4</accession>
<dbReference type="SMART" id="SM00431">
    <property type="entry name" value="SCAN"/>
    <property type="match status" value="1"/>
</dbReference>
<dbReference type="InterPro" id="IPR050331">
    <property type="entry name" value="Zinc_finger"/>
</dbReference>
<dbReference type="GO" id="GO:0008270">
    <property type="term" value="F:zinc ion binding"/>
    <property type="evidence" value="ECO:0007669"/>
    <property type="project" value="UniProtKB-KW"/>
</dbReference>
<feature type="domain" description="SCAN box" evidence="15">
    <location>
        <begin position="31"/>
        <end position="100"/>
    </location>
</feature>
<keyword evidence="9" id="KW-0804">Transcription</keyword>
<evidence type="ECO:0000256" key="12">
    <source>
        <dbReference type="PROSITE-ProRule" id="PRU00187"/>
    </source>
</evidence>
<keyword evidence="5 11" id="KW-0863">Zinc-finger</keyword>
<evidence type="ECO:0008006" key="18">
    <source>
        <dbReference type="Google" id="ProtNLM"/>
    </source>
</evidence>
<dbReference type="EMBL" id="VCEB01000016">
    <property type="protein sequence ID" value="KAB0369028.1"/>
    <property type="molecule type" value="Genomic_DNA"/>
</dbReference>
<name>A0A5N3X7B4_MUNRE</name>
<dbReference type="Gene3D" id="3.30.160.60">
    <property type="entry name" value="Classic Zinc Finger"/>
    <property type="match status" value="7"/>
</dbReference>
<feature type="compositionally biased region" description="Polar residues" evidence="13">
    <location>
        <begin position="108"/>
        <end position="127"/>
    </location>
</feature>
<dbReference type="PANTHER" id="PTHR16515">
    <property type="entry name" value="PR DOMAIN ZINC FINGER PROTEIN"/>
    <property type="match status" value="1"/>
</dbReference>
<dbReference type="InterPro" id="IPR013087">
    <property type="entry name" value="Znf_C2H2_type"/>
</dbReference>
<dbReference type="FunFam" id="3.30.160.60:FF:001047">
    <property type="entry name" value="Zinc finger and SCAN domain-containing protein 21"/>
    <property type="match status" value="1"/>
</dbReference>
<dbReference type="FunFam" id="3.30.160.60:FF:000029">
    <property type="entry name" value="GLI family zinc finger 4"/>
    <property type="match status" value="1"/>
</dbReference>
<keyword evidence="7" id="KW-0805">Transcription regulation</keyword>
<dbReference type="InterPro" id="IPR003309">
    <property type="entry name" value="SCAN_dom"/>
</dbReference>
<feature type="region of interest" description="Disordered" evidence="13">
    <location>
        <begin position="101"/>
        <end position="175"/>
    </location>
</feature>
<feature type="domain" description="C2H2-type" evidence="14">
    <location>
        <begin position="284"/>
        <end position="310"/>
    </location>
</feature>
<proteinExistence type="inferred from homology"/>
<evidence type="ECO:0000256" key="8">
    <source>
        <dbReference type="ARBA" id="ARBA00023125"/>
    </source>
</evidence>
<dbReference type="FunFam" id="1.10.4020.10:FF:000001">
    <property type="entry name" value="zinc finger protein 263 isoform X1"/>
    <property type="match status" value="1"/>
</dbReference>
<evidence type="ECO:0000256" key="9">
    <source>
        <dbReference type="ARBA" id="ARBA00023163"/>
    </source>
</evidence>
<dbReference type="SUPFAM" id="SSF47353">
    <property type="entry name" value="Retrovirus capsid dimerization domain-like"/>
    <property type="match status" value="1"/>
</dbReference>
<dbReference type="Pfam" id="PF02023">
    <property type="entry name" value="SCAN"/>
    <property type="match status" value="1"/>
</dbReference>
<dbReference type="CDD" id="cd07936">
    <property type="entry name" value="SCAN"/>
    <property type="match status" value="1"/>
</dbReference>
<feature type="region of interest" description="Disordered" evidence="13">
    <location>
        <begin position="195"/>
        <end position="221"/>
    </location>
</feature>
<keyword evidence="8" id="KW-0238">DNA-binding</keyword>
<dbReference type="Pfam" id="PF00096">
    <property type="entry name" value="zf-C2H2"/>
    <property type="match status" value="6"/>
</dbReference>
<keyword evidence="3" id="KW-0479">Metal-binding</keyword>
<dbReference type="GO" id="GO:0003677">
    <property type="term" value="F:DNA binding"/>
    <property type="evidence" value="ECO:0007669"/>
    <property type="project" value="UniProtKB-KW"/>
</dbReference>
<feature type="domain" description="C2H2-type" evidence="14">
    <location>
        <begin position="311"/>
        <end position="338"/>
    </location>
</feature>
<evidence type="ECO:0000256" key="7">
    <source>
        <dbReference type="ARBA" id="ARBA00023015"/>
    </source>
</evidence>
<evidence type="ECO:0000313" key="17">
    <source>
        <dbReference type="Proteomes" id="UP000326062"/>
    </source>
</evidence>
<protein>
    <recommendedName>
        <fullName evidence="18">Zinc finger and SCAN domain-containing protein 21</fullName>
    </recommendedName>
</protein>
<evidence type="ECO:0000256" key="2">
    <source>
        <dbReference type="ARBA" id="ARBA00006991"/>
    </source>
</evidence>
<dbReference type="SUPFAM" id="SSF57667">
    <property type="entry name" value="beta-beta-alpha zinc fingers"/>
    <property type="match status" value="4"/>
</dbReference>
<evidence type="ECO:0000256" key="13">
    <source>
        <dbReference type="SAM" id="MobiDB-lite"/>
    </source>
</evidence>
<dbReference type="InterPro" id="IPR038269">
    <property type="entry name" value="SCAN_sf"/>
</dbReference>
<evidence type="ECO:0000259" key="15">
    <source>
        <dbReference type="PROSITE" id="PS50804"/>
    </source>
</evidence>
<evidence type="ECO:0000256" key="1">
    <source>
        <dbReference type="ARBA" id="ARBA00004123"/>
    </source>
</evidence>
<evidence type="ECO:0000313" key="16">
    <source>
        <dbReference type="EMBL" id="KAB0369028.1"/>
    </source>
</evidence>
<comment type="caution">
    <text evidence="16">The sequence shown here is derived from an EMBL/GenBank/DDBJ whole genome shotgun (WGS) entry which is preliminary data.</text>
</comment>
<comment type="subcellular location">
    <subcellularLocation>
        <location evidence="1 12">Nucleus</location>
    </subcellularLocation>
</comment>
<evidence type="ECO:0000256" key="11">
    <source>
        <dbReference type="PROSITE-ProRule" id="PRU00042"/>
    </source>
</evidence>
<dbReference type="PROSITE" id="PS50157">
    <property type="entry name" value="ZINC_FINGER_C2H2_2"/>
    <property type="match status" value="7"/>
</dbReference>
<dbReference type="AlphaFoldDB" id="A0A5N3X7B4"/>
<dbReference type="InterPro" id="IPR036236">
    <property type="entry name" value="Znf_C2H2_sf"/>
</dbReference>
<feature type="compositionally biased region" description="Basic and acidic residues" evidence="13">
    <location>
        <begin position="210"/>
        <end position="221"/>
    </location>
</feature>
<sequence>RLRRRKRKGSAFPWRYSASASGSLGTTTPLAPREALSQLLVLCCEWLQPKIHTKEQILELLVLEQFLTILPQELQAWVQEHCPESAEEAVTLLEDLERELDEPAPQKMSPSGTAEESLSSPQLASVETSHRYESWGPPYIQETGEEEKFTPALRKESTDKEGSSEESHAEEFRRDTLPVIIGDKCEARLERQWVNPEKERETKTPLQDKGSAKGREVATKPAPEERRYIFVECGKAFSNSSNLTKHRRTHTGEKPYVCTKCGKAFSHSSNLTLNYRTHLVDRPYDCKCGKAFGQSSDLFKHQRIHTEEAPYQCKDCSKDFSGKGSHICHYRIHTGEKSYQCNECGKSFSQHAGLSSHQRLHTGEKPYKCKECGKAFNHNSNFNKHHRIHTGEKPYWCSDCGKTFGSMCSLSKHQKVHTAEGEGS</sequence>
<evidence type="ECO:0000256" key="5">
    <source>
        <dbReference type="ARBA" id="ARBA00022771"/>
    </source>
</evidence>
<dbReference type="PROSITE" id="PS00028">
    <property type="entry name" value="ZINC_FINGER_C2H2_1"/>
    <property type="match status" value="4"/>
</dbReference>
<dbReference type="FunFam" id="3.30.160.60:FF:002343">
    <property type="entry name" value="Zinc finger protein 33A"/>
    <property type="match status" value="1"/>
</dbReference>
<evidence type="ECO:0000256" key="3">
    <source>
        <dbReference type="ARBA" id="ARBA00022723"/>
    </source>
</evidence>
<feature type="compositionally biased region" description="Basic and acidic residues" evidence="13">
    <location>
        <begin position="146"/>
        <end position="175"/>
    </location>
</feature>
<dbReference type="Proteomes" id="UP000326062">
    <property type="component" value="Chromosome 15"/>
</dbReference>
<feature type="domain" description="C2H2-type" evidence="14">
    <location>
        <begin position="395"/>
        <end position="422"/>
    </location>
</feature>
<gene>
    <name evidence="16" type="ORF">FD755_019033</name>
</gene>
<feature type="domain" description="C2H2-type" evidence="14">
    <location>
        <begin position="339"/>
        <end position="366"/>
    </location>
</feature>
<keyword evidence="17" id="KW-1185">Reference proteome</keyword>
<dbReference type="PROSITE" id="PS50804">
    <property type="entry name" value="SCAN_BOX"/>
    <property type="match status" value="1"/>
</dbReference>
<feature type="non-terminal residue" evidence="16">
    <location>
        <position position="1"/>
    </location>
</feature>
<feature type="domain" description="C2H2-type" evidence="14">
    <location>
        <begin position="256"/>
        <end position="283"/>
    </location>
</feature>
<dbReference type="FunFam" id="3.30.160.60:FF:000295">
    <property type="entry name" value="zinc finger protein 19"/>
    <property type="match status" value="1"/>
</dbReference>
<dbReference type="FunFam" id="3.30.160.60:FF:001498">
    <property type="entry name" value="Zinc finger protein 404"/>
    <property type="match status" value="1"/>
</dbReference>
<feature type="domain" description="C2H2-type" evidence="14">
    <location>
        <begin position="367"/>
        <end position="394"/>
    </location>
</feature>
<dbReference type="PANTHER" id="PTHR16515:SF57">
    <property type="entry name" value="ZINC FINGER PROTEIN 154-LIKE"/>
    <property type="match status" value="1"/>
</dbReference>
<dbReference type="FunFam" id="3.30.160.60:FF:000467">
    <property type="entry name" value="Zinc finger and SCAN domain-containing 21"/>
    <property type="match status" value="1"/>
</dbReference>